<feature type="domain" description="Expansin-like CBD" evidence="6">
    <location>
        <begin position="164"/>
        <end position="246"/>
    </location>
</feature>
<dbReference type="InterPro" id="IPR036749">
    <property type="entry name" value="Expansin_CBD_sf"/>
</dbReference>
<dbReference type="Pfam" id="PF01357">
    <property type="entry name" value="Expansin_C"/>
    <property type="match status" value="1"/>
</dbReference>
<dbReference type="PANTHER" id="PTHR31692">
    <property type="entry name" value="EXPANSIN-B3"/>
    <property type="match status" value="1"/>
</dbReference>
<dbReference type="SMART" id="SM00837">
    <property type="entry name" value="DPBB_1"/>
    <property type="match status" value="1"/>
</dbReference>
<dbReference type="InterPro" id="IPR007117">
    <property type="entry name" value="Expansin_CBD"/>
</dbReference>
<dbReference type="Proteomes" id="UP001161247">
    <property type="component" value="Chromosome 3"/>
</dbReference>
<dbReference type="Pfam" id="PF03330">
    <property type="entry name" value="DPBB_1"/>
    <property type="match status" value="1"/>
</dbReference>
<dbReference type="EMBL" id="OX459120">
    <property type="protein sequence ID" value="CAI9099662.1"/>
    <property type="molecule type" value="Genomic_DNA"/>
</dbReference>
<name>A0AAV1CYS8_OLDCO</name>
<dbReference type="AlphaFoldDB" id="A0AAV1CYS8"/>
<dbReference type="InterPro" id="IPR007112">
    <property type="entry name" value="Expansin/allergen_DPBB_dom"/>
</dbReference>
<evidence type="ECO:0000259" key="6">
    <source>
        <dbReference type="PROSITE" id="PS50843"/>
    </source>
</evidence>
<dbReference type="GO" id="GO:0009653">
    <property type="term" value="P:anatomical structure morphogenesis"/>
    <property type="evidence" value="ECO:0007669"/>
    <property type="project" value="UniProtKB-ARBA"/>
</dbReference>
<evidence type="ECO:0000256" key="4">
    <source>
        <dbReference type="SAM" id="SignalP"/>
    </source>
</evidence>
<accession>A0AAV1CYS8</accession>
<dbReference type="InterPro" id="IPR036908">
    <property type="entry name" value="RlpA-like_sf"/>
</dbReference>
<proteinExistence type="inferred from homology"/>
<evidence type="ECO:0000313" key="8">
    <source>
        <dbReference type="Proteomes" id="UP001161247"/>
    </source>
</evidence>
<keyword evidence="8" id="KW-1185">Reference proteome</keyword>
<dbReference type="Gene3D" id="2.60.40.760">
    <property type="entry name" value="Expansin, cellulose-binding-like domain"/>
    <property type="match status" value="1"/>
</dbReference>
<dbReference type="Gene3D" id="2.40.40.10">
    <property type="entry name" value="RlpA-like domain"/>
    <property type="match status" value="1"/>
</dbReference>
<evidence type="ECO:0000256" key="3">
    <source>
        <dbReference type="RuleBase" id="RU003460"/>
    </source>
</evidence>
<comment type="similarity">
    <text evidence="3">Belongs to the expansin family.</text>
</comment>
<dbReference type="GO" id="GO:0009505">
    <property type="term" value="C:plant-type cell wall"/>
    <property type="evidence" value="ECO:0007669"/>
    <property type="project" value="TreeGrafter"/>
</dbReference>
<keyword evidence="2" id="KW-0964">Secreted</keyword>
<dbReference type="GO" id="GO:0005576">
    <property type="term" value="C:extracellular region"/>
    <property type="evidence" value="ECO:0007669"/>
    <property type="project" value="UniProtKB-SubCell"/>
</dbReference>
<evidence type="ECO:0000256" key="2">
    <source>
        <dbReference type="ARBA" id="ARBA00022525"/>
    </source>
</evidence>
<sequence>MMSHFLPLCSMTVFLFLLLIISPAIACDRCVHLGKVGFFGKASALQSGACGYGSLATSFYGGRLAAAVPAVYKDGAGCGACFTIRCKNPKICTESGTTMIVTDLNQSNETDFVLSSRAFGAMAKQGMDRELFKLGIVDVEFKRVPCEHKRNLAFRVEESSQKPHYLAVKVLYQGGQTEIVALDVAQVGSGNWNYMSRNYGAVWDTSKVPAGALEFRMVVTLGYDGAYHWAKNVLPADWKNGVIYDSGLQITDIAQEGCSPCDPGTGWKKL</sequence>
<dbReference type="PANTHER" id="PTHR31692:SF4">
    <property type="entry name" value="EXPANSIN-LIKE A1-RELATED"/>
    <property type="match status" value="1"/>
</dbReference>
<evidence type="ECO:0000256" key="1">
    <source>
        <dbReference type="ARBA" id="ARBA00004613"/>
    </source>
</evidence>
<feature type="chain" id="PRO_5043942586" evidence="4">
    <location>
        <begin position="27"/>
        <end position="270"/>
    </location>
</feature>
<dbReference type="PROSITE" id="PS50843">
    <property type="entry name" value="EXPANSIN_CBD"/>
    <property type="match status" value="1"/>
</dbReference>
<dbReference type="SUPFAM" id="SSF49590">
    <property type="entry name" value="PHL pollen allergen"/>
    <property type="match status" value="1"/>
</dbReference>
<dbReference type="InterPro" id="IPR009009">
    <property type="entry name" value="RlpA-like_DPBB"/>
</dbReference>
<feature type="signal peptide" evidence="4">
    <location>
        <begin position="1"/>
        <end position="26"/>
    </location>
</feature>
<dbReference type="InterPro" id="IPR007118">
    <property type="entry name" value="Expan_Lol_pI"/>
</dbReference>
<feature type="domain" description="Expansin-like EG45" evidence="5">
    <location>
        <begin position="47"/>
        <end position="151"/>
    </location>
</feature>
<dbReference type="SUPFAM" id="SSF50685">
    <property type="entry name" value="Barwin-like endoglucanases"/>
    <property type="match status" value="1"/>
</dbReference>
<evidence type="ECO:0000313" key="7">
    <source>
        <dbReference type="EMBL" id="CAI9099662.1"/>
    </source>
</evidence>
<dbReference type="CDD" id="cd22276">
    <property type="entry name" value="DPBB_EXLA_N"/>
    <property type="match status" value="1"/>
</dbReference>
<protein>
    <submittedName>
        <fullName evidence="7">OLC1v1036519C1</fullName>
    </submittedName>
</protein>
<dbReference type="PROSITE" id="PS50842">
    <property type="entry name" value="EXPANSIN_EG45"/>
    <property type="match status" value="1"/>
</dbReference>
<comment type="subcellular location">
    <subcellularLocation>
        <location evidence="1">Secreted</location>
    </subcellularLocation>
</comment>
<reference evidence="7" key="1">
    <citation type="submission" date="2023-03" db="EMBL/GenBank/DDBJ databases">
        <authorList>
            <person name="Julca I."/>
        </authorList>
    </citation>
    <scope>NUCLEOTIDE SEQUENCE</scope>
</reference>
<organism evidence="7 8">
    <name type="scientific">Oldenlandia corymbosa var. corymbosa</name>
    <dbReference type="NCBI Taxonomy" id="529605"/>
    <lineage>
        <taxon>Eukaryota</taxon>
        <taxon>Viridiplantae</taxon>
        <taxon>Streptophyta</taxon>
        <taxon>Embryophyta</taxon>
        <taxon>Tracheophyta</taxon>
        <taxon>Spermatophyta</taxon>
        <taxon>Magnoliopsida</taxon>
        <taxon>eudicotyledons</taxon>
        <taxon>Gunneridae</taxon>
        <taxon>Pentapetalae</taxon>
        <taxon>asterids</taxon>
        <taxon>lamiids</taxon>
        <taxon>Gentianales</taxon>
        <taxon>Rubiaceae</taxon>
        <taxon>Rubioideae</taxon>
        <taxon>Spermacoceae</taxon>
        <taxon>Hedyotis-Oldenlandia complex</taxon>
        <taxon>Oldenlandia</taxon>
    </lineage>
</organism>
<gene>
    <name evidence="7" type="ORF">OLC1_LOCUS9634</name>
</gene>
<dbReference type="InterPro" id="IPR005795">
    <property type="entry name" value="LolPI"/>
</dbReference>
<dbReference type="PRINTS" id="PR00829">
    <property type="entry name" value="LOLP1ALLERGN"/>
</dbReference>
<keyword evidence="4" id="KW-0732">Signal</keyword>
<evidence type="ECO:0000259" key="5">
    <source>
        <dbReference type="PROSITE" id="PS50842"/>
    </source>
</evidence>
<dbReference type="PRINTS" id="PR01225">
    <property type="entry name" value="EXPANSNFAMLY"/>
</dbReference>
<dbReference type="GO" id="GO:0009506">
    <property type="term" value="C:plasmodesma"/>
    <property type="evidence" value="ECO:0007669"/>
    <property type="project" value="TreeGrafter"/>
</dbReference>